<protein>
    <submittedName>
        <fullName evidence="2">AsmA family protein</fullName>
    </submittedName>
</protein>
<feature type="signal peptide" evidence="1">
    <location>
        <begin position="1"/>
        <end position="20"/>
    </location>
</feature>
<keyword evidence="1" id="KW-0732">Signal</keyword>
<feature type="chain" id="PRO_5016720872" evidence="1">
    <location>
        <begin position="21"/>
        <end position="276"/>
    </location>
</feature>
<sequence>MALTRFWFILLLLFCISSQAAVQTLQQEELPNYAFAPFIGSGIYATRDRTVTVFNIPLSYDMRTIVEDGWGLEVTTPVTIGLFNFDFRDLEIPNLQEQLGTLSFVPGLHFHLPVSKQWILTPLVDLGVGKASSGSDFAWIYSIGLESRYNFDWRSYDLLLGNRFRYTGYQLHESDIQDDYYSFETGLDVLLPPHLNHFGWKARFNAYAMNQLYFGDLDFVNPLGQSHEVDVLWEVGFTVDLSTNTDTGIFELPRIGLGYRFGDGLGLIRLVFGRMF</sequence>
<dbReference type="AlphaFoldDB" id="A0A370DP13"/>
<name>A0A370DP13_9GAMM</name>
<evidence type="ECO:0000313" key="2">
    <source>
        <dbReference type="EMBL" id="RDH86653.1"/>
    </source>
</evidence>
<organism evidence="2 3">
    <name type="scientific">endosymbiont of Escarpia spicata</name>
    <dbReference type="NCBI Taxonomy" id="2200908"/>
    <lineage>
        <taxon>Bacteria</taxon>
        <taxon>Pseudomonadati</taxon>
        <taxon>Pseudomonadota</taxon>
        <taxon>Gammaproteobacteria</taxon>
        <taxon>sulfur-oxidizing symbionts</taxon>
    </lineage>
</organism>
<evidence type="ECO:0000256" key="1">
    <source>
        <dbReference type="SAM" id="SignalP"/>
    </source>
</evidence>
<dbReference type="Proteomes" id="UP000254771">
    <property type="component" value="Unassembled WGS sequence"/>
</dbReference>
<keyword evidence="3" id="KW-1185">Reference proteome</keyword>
<comment type="caution">
    <text evidence="2">The sequence shown here is derived from an EMBL/GenBank/DDBJ whole genome shotgun (WGS) entry which is preliminary data.</text>
</comment>
<proteinExistence type="predicted"/>
<evidence type="ECO:0000313" key="3">
    <source>
        <dbReference type="Proteomes" id="UP000254771"/>
    </source>
</evidence>
<accession>A0A370DP13</accession>
<gene>
    <name evidence="2" type="ORF">DIZ78_07040</name>
</gene>
<reference evidence="2 3" key="1">
    <citation type="journal article" date="2018" name="ISME J.">
        <title>Endosymbiont genomes yield clues of tubeworm success.</title>
        <authorList>
            <person name="Li Y."/>
            <person name="Liles M.R."/>
            <person name="Halanych K.M."/>
        </authorList>
    </citation>
    <scope>NUCLEOTIDE SEQUENCE [LARGE SCALE GENOMIC DNA]</scope>
    <source>
        <strain evidence="2">A1462</strain>
    </source>
</reference>
<dbReference type="EMBL" id="QFXE01000008">
    <property type="protein sequence ID" value="RDH86653.1"/>
    <property type="molecule type" value="Genomic_DNA"/>
</dbReference>